<proteinExistence type="predicted"/>
<evidence type="ECO:0000313" key="2">
    <source>
        <dbReference type="EMBL" id="KAG8435422.1"/>
    </source>
</evidence>
<dbReference type="InterPro" id="IPR035964">
    <property type="entry name" value="I/LWEQ_dom_sf"/>
</dbReference>
<feature type="coiled-coil region" evidence="1">
    <location>
        <begin position="3"/>
        <end position="37"/>
    </location>
</feature>
<reference evidence="2" key="1">
    <citation type="thesis" date="2020" institute="ProQuest LLC" country="789 East Eisenhower Parkway, Ann Arbor, MI, USA">
        <title>Comparative Genomics and Chromosome Evolution.</title>
        <authorList>
            <person name="Mudd A.B."/>
        </authorList>
    </citation>
    <scope>NUCLEOTIDE SEQUENCE</scope>
    <source>
        <strain evidence="2">Female2</strain>
        <tissue evidence="2">Blood</tissue>
    </source>
</reference>
<comment type="caution">
    <text evidence="2">The sequence shown here is derived from an EMBL/GenBank/DDBJ whole genome shotgun (WGS) entry which is preliminary data.</text>
</comment>
<dbReference type="SUPFAM" id="SSF109885">
    <property type="entry name" value="I/LWEQ domain"/>
    <property type="match status" value="1"/>
</dbReference>
<dbReference type="OrthoDB" id="9909016at2759"/>
<evidence type="ECO:0000256" key="1">
    <source>
        <dbReference type="SAM" id="Coils"/>
    </source>
</evidence>
<dbReference type="Proteomes" id="UP000812440">
    <property type="component" value="Chromosome 7"/>
</dbReference>
<name>A0A8T2ITZ3_9PIPI</name>
<sequence>MEAGIVEDALSDLEEAVSELSNELERLAQNIQALTEYQSSVLKVTKVLCSWMGNIEELAKHRKKLPERTMD</sequence>
<keyword evidence="3" id="KW-1185">Reference proteome</keyword>
<protein>
    <submittedName>
        <fullName evidence="2">Uncharacterized protein</fullName>
    </submittedName>
</protein>
<dbReference type="EMBL" id="JAACNH010000008">
    <property type="protein sequence ID" value="KAG8435422.1"/>
    <property type="molecule type" value="Genomic_DNA"/>
</dbReference>
<dbReference type="GO" id="GO:0003779">
    <property type="term" value="F:actin binding"/>
    <property type="evidence" value="ECO:0007669"/>
    <property type="project" value="InterPro"/>
</dbReference>
<keyword evidence="1" id="KW-0175">Coiled coil</keyword>
<accession>A0A8T2ITZ3</accession>
<dbReference type="AlphaFoldDB" id="A0A8T2ITZ3"/>
<evidence type="ECO:0000313" key="3">
    <source>
        <dbReference type="Proteomes" id="UP000812440"/>
    </source>
</evidence>
<gene>
    <name evidence="2" type="ORF">GDO86_013384</name>
</gene>
<organism evidence="2 3">
    <name type="scientific">Hymenochirus boettgeri</name>
    <name type="common">Congo dwarf clawed frog</name>
    <dbReference type="NCBI Taxonomy" id="247094"/>
    <lineage>
        <taxon>Eukaryota</taxon>
        <taxon>Metazoa</taxon>
        <taxon>Chordata</taxon>
        <taxon>Craniata</taxon>
        <taxon>Vertebrata</taxon>
        <taxon>Euteleostomi</taxon>
        <taxon>Amphibia</taxon>
        <taxon>Batrachia</taxon>
        <taxon>Anura</taxon>
        <taxon>Pipoidea</taxon>
        <taxon>Pipidae</taxon>
        <taxon>Pipinae</taxon>
        <taxon>Hymenochirus</taxon>
    </lineage>
</organism>